<dbReference type="GO" id="GO:0006285">
    <property type="term" value="P:base-excision repair, AP site formation"/>
    <property type="evidence" value="ECO:0007669"/>
    <property type="project" value="TreeGrafter"/>
</dbReference>
<comment type="catalytic activity">
    <reaction evidence="1">
        <text>Hydrolysis of alkylated DNA, releasing 3-methyladenine, 3-methylguanine, 7-methylguanine and 7-methyladenine.</text>
        <dbReference type="EC" id="3.2.2.21"/>
    </reaction>
</comment>
<dbReference type="InterPro" id="IPR051912">
    <property type="entry name" value="Alkylbase_DNA_Glycosylase/TA"/>
</dbReference>
<evidence type="ECO:0000256" key="5">
    <source>
        <dbReference type="ARBA" id="ARBA00023204"/>
    </source>
</evidence>
<evidence type="ECO:0000256" key="2">
    <source>
        <dbReference type="ARBA" id="ARBA00010817"/>
    </source>
</evidence>
<name>A0A2C6LGP2_9FIRM</name>
<comment type="similarity">
    <text evidence="2">Belongs to the alkylbase DNA glycosidase AlkA family.</text>
</comment>
<evidence type="ECO:0000313" key="7">
    <source>
        <dbReference type="EMBL" id="PHJ37330.1"/>
    </source>
</evidence>
<sequence length="194" mass="21789">MLLERCIATEKNSLITEGKWPALCFSKKDSPEILLIASSDQRIQYLTDLIGEYSLPLRTDYFASLLRAIVGQQLSVKAAKSIWNRTVQTCGGATPEAVLSLDEETLISAGLSRQKIIYIRDLSQKVVSGEIVLPELERLEDNQVVSRLTSVKGIGKWTAEMFLIFSLGRPDVWPLDDLGLRRSVKWLFNFTLLS</sequence>
<keyword evidence="8" id="KW-1185">Reference proteome</keyword>
<evidence type="ECO:0000313" key="8">
    <source>
        <dbReference type="Proteomes" id="UP000222564"/>
    </source>
</evidence>
<evidence type="ECO:0000259" key="6">
    <source>
        <dbReference type="SMART" id="SM00478"/>
    </source>
</evidence>
<dbReference type="Pfam" id="PF00730">
    <property type="entry name" value="HhH-GPD"/>
    <property type="match status" value="1"/>
</dbReference>
<dbReference type="GO" id="GO:0043916">
    <property type="term" value="F:DNA-7-methylguanine glycosylase activity"/>
    <property type="evidence" value="ECO:0007669"/>
    <property type="project" value="TreeGrafter"/>
</dbReference>
<dbReference type="GO" id="GO:0008725">
    <property type="term" value="F:DNA-3-methyladenine glycosylase activity"/>
    <property type="evidence" value="ECO:0007669"/>
    <property type="project" value="TreeGrafter"/>
</dbReference>
<dbReference type="GO" id="GO:0006307">
    <property type="term" value="P:DNA alkylation repair"/>
    <property type="evidence" value="ECO:0007669"/>
    <property type="project" value="TreeGrafter"/>
</dbReference>
<dbReference type="RefSeq" id="WP_099083865.1">
    <property type="nucleotide sequence ID" value="NZ_AWQQ01000095.1"/>
</dbReference>
<reference evidence="7 8" key="1">
    <citation type="submission" date="2013-09" db="EMBL/GenBank/DDBJ databases">
        <title>Biodegradation of hydrocarbons in the deep terrestrial subsurface : characterization of a microbial consortium composed of two Desulfotomaculum species originating from a deep geological formation.</title>
        <authorList>
            <person name="Aullo T."/>
            <person name="Berlendis S."/>
            <person name="Lascourreges J.-F."/>
            <person name="Dessort D."/>
            <person name="Saint-Laurent S."/>
            <person name="Schraauwers B."/>
            <person name="Mas J."/>
            <person name="Magot M."/>
            <person name="Ranchou-Peyruse A."/>
        </authorList>
    </citation>
    <scope>NUCLEOTIDE SEQUENCE [LARGE SCALE GENOMIC DNA]</scope>
    <source>
        <strain evidence="7 8">Bs107</strain>
    </source>
</reference>
<organism evidence="7 8">
    <name type="scientific">Desulforamulus profundi</name>
    <dbReference type="NCBI Taxonomy" id="1383067"/>
    <lineage>
        <taxon>Bacteria</taxon>
        <taxon>Bacillati</taxon>
        <taxon>Bacillota</taxon>
        <taxon>Clostridia</taxon>
        <taxon>Eubacteriales</taxon>
        <taxon>Peptococcaceae</taxon>
        <taxon>Desulforamulus</taxon>
    </lineage>
</organism>
<proteinExistence type="inferred from homology"/>
<dbReference type="InterPro" id="IPR011257">
    <property type="entry name" value="DNA_glycosylase"/>
</dbReference>
<dbReference type="SMART" id="SM00478">
    <property type="entry name" value="ENDO3c"/>
    <property type="match status" value="1"/>
</dbReference>
<accession>A0A2C6LGP2</accession>
<dbReference type="Gene3D" id="1.10.1670.40">
    <property type="match status" value="1"/>
</dbReference>
<comment type="caution">
    <text evidence="7">The sequence shown here is derived from an EMBL/GenBank/DDBJ whole genome shotgun (WGS) entry which is preliminary data.</text>
</comment>
<dbReference type="Gene3D" id="1.10.340.30">
    <property type="entry name" value="Hypothetical protein, domain 2"/>
    <property type="match status" value="1"/>
</dbReference>
<evidence type="ECO:0000256" key="1">
    <source>
        <dbReference type="ARBA" id="ARBA00000086"/>
    </source>
</evidence>
<dbReference type="PANTHER" id="PTHR43003:SF5">
    <property type="entry name" value="DNA-3-METHYLADENINE GLYCOSYLASE"/>
    <property type="match status" value="1"/>
</dbReference>
<dbReference type="GO" id="GO:0032993">
    <property type="term" value="C:protein-DNA complex"/>
    <property type="evidence" value="ECO:0007669"/>
    <property type="project" value="TreeGrafter"/>
</dbReference>
<dbReference type="InterPro" id="IPR003265">
    <property type="entry name" value="HhH-GPD_domain"/>
</dbReference>
<protein>
    <recommendedName>
        <fullName evidence="3">DNA-3-methyladenine glycosylase II</fullName>
        <ecNumber evidence="3">3.2.2.21</ecNumber>
    </recommendedName>
</protein>
<gene>
    <name evidence="7" type="ORF">P378_17100</name>
</gene>
<dbReference type="PANTHER" id="PTHR43003">
    <property type="entry name" value="DNA-3-METHYLADENINE GLYCOSYLASE"/>
    <property type="match status" value="1"/>
</dbReference>
<dbReference type="GO" id="GO:0032131">
    <property type="term" value="F:alkylated DNA binding"/>
    <property type="evidence" value="ECO:0007669"/>
    <property type="project" value="TreeGrafter"/>
</dbReference>
<keyword evidence="5" id="KW-0234">DNA repair</keyword>
<feature type="domain" description="HhH-GPD" evidence="6">
    <location>
        <begin position="70"/>
        <end position="193"/>
    </location>
</feature>
<dbReference type="GO" id="GO:0005737">
    <property type="term" value="C:cytoplasm"/>
    <property type="evidence" value="ECO:0007669"/>
    <property type="project" value="TreeGrafter"/>
</dbReference>
<dbReference type="AlphaFoldDB" id="A0A2C6LGP2"/>
<dbReference type="Proteomes" id="UP000222564">
    <property type="component" value="Unassembled WGS sequence"/>
</dbReference>
<dbReference type="EMBL" id="AWQQ01000095">
    <property type="protein sequence ID" value="PHJ37330.1"/>
    <property type="molecule type" value="Genomic_DNA"/>
</dbReference>
<dbReference type="EC" id="3.2.2.21" evidence="3"/>
<dbReference type="FunFam" id="1.10.340.30:FF:000004">
    <property type="entry name" value="DNA-3-methyladenine glycosylase II"/>
    <property type="match status" value="1"/>
</dbReference>
<dbReference type="OrthoDB" id="9785929at2"/>
<keyword evidence="4" id="KW-0227">DNA damage</keyword>
<evidence type="ECO:0000256" key="4">
    <source>
        <dbReference type="ARBA" id="ARBA00022763"/>
    </source>
</evidence>
<evidence type="ECO:0000256" key="3">
    <source>
        <dbReference type="ARBA" id="ARBA00012000"/>
    </source>
</evidence>
<dbReference type="CDD" id="cd00056">
    <property type="entry name" value="ENDO3c"/>
    <property type="match status" value="1"/>
</dbReference>
<dbReference type="SUPFAM" id="SSF48150">
    <property type="entry name" value="DNA-glycosylase"/>
    <property type="match status" value="1"/>
</dbReference>